<feature type="compositionally biased region" description="Basic and acidic residues" evidence="1">
    <location>
        <begin position="1"/>
        <end position="12"/>
    </location>
</feature>
<gene>
    <name evidence="2" type="ORF">ABZV61_18605</name>
</gene>
<evidence type="ECO:0000256" key="1">
    <source>
        <dbReference type="SAM" id="MobiDB-lite"/>
    </source>
</evidence>
<feature type="region of interest" description="Disordered" evidence="1">
    <location>
        <begin position="1"/>
        <end position="58"/>
    </location>
</feature>
<sequence>MYRNEPSTDRSRSSWSTCTRSTSRGVRSLPSTSTPRRPSGDWSAATGRPSSSPGRNTAVLNMTHIPAPLDPVEASAAQLDGREQADRVVEFLRAEFPKAFGQAKVRSYGLPGRRQTRWIKGSHQLSLDEVRAARPRTHDRPGPRLARAGHRNRQTGGR</sequence>
<feature type="compositionally biased region" description="Basic and acidic residues" evidence="1">
    <location>
        <begin position="129"/>
        <end position="142"/>
    </location>
</feature>
<comment type="caution">
    <text evidence="2">The sequence shown here is derived from an EMBL/GenBank/DDBJ whole genome shotgun (WGS) entry which is preliminary data.</text>
</comment>
<reference evidence="2 3" key="1">
    <citation type="submission" date="2024-06" db="EMBL/GenBank/DDBJ databases">
        <title>The Natural Products Discovery Center: Release of the First 8490 Sequenced Strains for Exploring Actinobacteria Biosynthetic Diversity.</title>
        <authorList>
            <person name="Kalkreuter E."/>
            <person name="Kautsar S.A."/>
            <person name="Yang D."/>
            <person name="Bader C.D."/>
            <person name="Teijaro C.N."/>
            <person name="Fluegel L."/>
            <person name="Davis C.M."/>
            <person name="Simpson J.R."/>
            <person name="Lauterbach L."/>
            <person name="Steele A.D."/>
            <person name="Gui C."/>
            <person name="Meng S."/>
            <person name="Li G."/>
            <person name="Viehrig K."/>
            <person name="Ye F."/>
            <person name="Su P."/>
            <person name="Kiefer A.F."/>
            <person name="Nichols A."/>
            <person name="Cepeda A.J."/>
            <person name="Yan W."/>
            <person name="Fan B."/>
            <person name="Jiang Y."/>
            <person name="Adhikari A."/>
            <person name="Zheng C.-J."/>
            <person name="Schuster L."/>
            <person name="Cowan T.M."/>
            <person name="Smanski M.J."/>
            <person name="Chevrette M.G."/>
            <person name="De Carvalho L.P.S."/>
            <person name="Shen B."/>
        </authorList>
    </citation>
    <scope>NUCLEOTIDE SEQUENCE [LARGE SCALE GENOMIC DNA]</scope>
    <source>
        <strain evidence="2 3">NPDC005137</strain>
    </source>
</reference>
<dbReference type="RefSeq" id="WP_356710255.1">
    <property type="nucleotide sequence ID" value="NZ_JBEXIP010000013.1"/>
</dbReference>
<protein>
    <submittedName>
        <fullName evidence="2">FAD-dependent oxidoreductase</fullName>
    </submittedName>
</protein>
<feature type="compositionally biased region" description="Basic residues" evidence="1">
    <location>
        <begin position="147"/>
        <end position="158"/>
    </location>
</feature>
<organism evidence="2 3">
    <name type="scientific">Streptomyces sp. 900116325</name>
    <dbReference type="NCBI Taxonomy" id="3154295"/>
    <lineage>
        <taxon>Bacteria</taxon>
        <taxon>Bacillati</taxon>
        <taxon>Actinomycetota</taxon>
        <taxon>Actinomycetes</taxon>
        <taxon>Kitasatosporales</taxon>
        <taxon>Streptomycetaceae</taxon>
        <taxon>Streptomyces</taxon>
    </lineage>
</organism>
<evidence type="ECO:0000313" key="3">
    <source>
        <dbReference type="Proteomes" id="UP001550044"/>
    </source>
</evidence>
<keyword evidence="3" id="KW-1185">Reference proteome</keyword>
<name>A0ABV2UAA1_9ACTN</name>
<accession>A0ABV2UAA1</accession>
<feature type="region of interest" description="Disordered" evidence="1">
    <location>
        <begin position="129"/>
        <end position="158"/>
    </location>
</feature>
<evidence type="ECO:0000313" key="2">
    <source>
        <dbReference type="EMBL" id="MET8434769.1"/>
    </source>
</evidence>
<dbReference type="Proteomes" id="UP001550044">
    <property type="component" value="Unassembled WGS sequence"/>
</dbReference>
<dbReference type="Pfam" id="PF12831">
    <property type="entry name" value="FAD_oxidored"/>
    <property type="match status" value="1"/>
</dbReference>
<feature type="compositionally biased region" description="Low complexity" evidence="1">
    <location>
        <begin position="13"/>
        <end position="37"/>
    </location>
</feature>
<dbReference type="EMBL" id="JBEXIP010000013">
    <property type="protein sequence ID" value="MET8434769.1"/>
    <property type="molecule type" value="Genomic_DNA"/>
</dbReference>
<proteinExistence type="predicted"/>
<feature type="compositionally biased region" description="Polar residues" evidence="1">
    <location>
        <begin position="48"/>
        <end position="58"/>
    </location>
</feature>